<reference evidence="2 3" key="1">
    <citation type="submission" date="2024-03" db="EMBL/GenBank/DDBJ databases">
        <title>Mouse gut bacterial collection (mGBC) of GemPharmatech.</title>
        <authorList>
            <person name="He Y."/>
            <person name="Dong L."/>
            <person name="Wu D."/>
            <person name="Gao X."/>
            <person name="Lin Z."/>
        </authorList>
    </citation>
    <scope>NUCLEOTIDE SEQUENCE [LARGE SCALE GENOMIC DNA]</scope>
    <source>
        <strain evidence="2 3">61-15</strain>
    </source>
</reference>
<feature type="transmembrane region" description="Helical" evidence="1">
    <location>
        <begin position="14"/>
        <end position="32"/>
    </location>
</feature>
<dbReference type="Proteomes" id="UP001565283">
    <property type="component" value="Unassembled WGS sequence"/>
</dbReference>
<keyword evidence="1" id="KW-0812">Transmembrane</keyword>
<dbReference type="PANTHER" id="PTHR34989">
    <property type="entry name" value="PROTEIN HDED"/>
    <property type="match status" value="1"/>
</dbReference>
<evidence type="ECO:0000313" key="2">
    <source>
        <dbReference type="EMBL" id="MEY8443557.1"/>
    </source>
</evidence>
<feature type="transmembrane region" description="Helical" evidence="1">
    <location>
        <begin position="98"/>
        <end position="120"/>
    </location>
</feature>
<evidence type="ECO:0000313" key="3">
    <source>
        <dbReference type="Proteomes" id="UP001565283"/>
    </source>
</evidence>
<feature type="transmembrane region" description="Helical" evidence="1">
    <location>
        <begin position="38"/>
        <end position="61"/>
    </location>
</feature>
<sequence>MFSENFSKRLRKNVGINGLISTLIGLLILFWPGRTAQVGTVLIGISFILIGIFYLVSIFSLMNENFWSRFGHFLLGTIYVIAGLFSLINLAAATATLFIIIGILVGFTWITEGFVSFSYVPYSPSKPWTILSGVLSVVAGFMLLLTPLWGAIALWTLLGIVILVLGIFKLVHYFTW</sequence>
<keyword evidence="3" id="KW-1185">Reference proteome</keyword>
<dbReference type="RefSeq" id="WP_202230765.1">
    <property type="nucleotide sequence ID" value="NZ_CALPDE010000036.1"/>
</dbReference>
<feature type="transmembrane region" description="Helical" evidence="1">
    <location>
        <begin position="73"/>
        <end position="92"/>
    </location>
</feature>
<proteinExistence type="predicted"/>
<gene>
    <name evidence="2" type="ORF">AALA52_04770</name>
</gene>
<comment type="caution">
    <text evidence="2">The sequence shown here is derived from an EMBL/GenBank/DDBJ whole genome shotgun (WGS) entry which is preliminary data.</text>
</comment>
<dbReference type="InterPro" id="IPR005325">
    <property type="entry name" value="DUF308_memb"/>
</dbReference>
<keyword evidence="1" id="KW-0472">Membrane</keyword>
<dbReference type="InterPro" id="IPR052712">
    <property type="entry name" value="Acid_resist_chaperone_HdeD"/>
</dbReference>
<keyword evidence="1" id="KW-1133">Transmembrane helix</keyword>
<feature type="transmembrane region" description="Helical" evidence="1">
    <location>
        <begin position="127"/>
        <end position="146"/>
    </location>
</feature>
<dbReference type="PANTHER" id="PTHR34989:SF1">
    <property type="entry name" value="PROTEIN HDED"/>
    <property type="match status" value="1"/>
</dbReference>
<evidence type="ECO:0000256" key="1">
    <source>
        <dbReference type="SAM" id="Phobius"/>
    </source>
</evidence>
<accession>A0ABV4D5G2</accession>
<dbReference type="EMBL" id="JBCLSH010000011">
    <property type="protein sequence ID" value="MEY8443557.1"/>
    <property type="molecule type" value="Genomic_DNA"/>
</dbReference>
<name>A0ABV4D5G2_9LACT</name>
<protein>
    <submittedName>
        <fullName evidence="2">DUF308 domain-containing protein</fullName>
    </submittedName>
</protein>
<dbReference type="Pfam" id="PF03729">
    <property type="entry name" value="DUF308"/>
    <property type="match status" value="2"/>
</dbReference>
<feature type="transmembrane region" description="Helical" evidence="1">
    <location>
        <begin position="152"/>
        <end position="171"/>
    </location>
</feature>
<organism evidence="2 3">
    <name type="scientific">Lactococcus ileimucosae</name>
    <dbReference type="NCBI Taxonomy" id="2941329"/>
    <lineage>
        <taxon>Bacteria</taxon>
        <taxon>Bacillati</taxon>
        <taxon>Bacillota</taxon>
        <taxon>Bacilli</taxon>
        <taxon>Lactobacillales</taxon>
        <taxon>Streptococcaceae</taxon>
        <taxon>Lactococcus</taxon>
    </lineage>
</organism>